<evidence type="ECO:0000256" key="6">
    <source>
        <dbReference type="ARBA" id="ARBA00022801"/>
    </source>
</evidence>
<keyword evidence="5" id="KW-0479">Metal-binding</keyword>
<protein>
    <recommendedName>
        <fullName evidence="8">DDE Tnp4 domain-containing protein</fullName>
    </recommendedName>
</protein>
<dbReference type="InterPro" id="IPR045249">
    <property type="entry name" value="HARBI1-like"/>
</dbReference>
<feature type="domain" description="DDE Tnp4" evidence="8">
    <location>
        <begin position="2"/>
        <end position="118"/>
    </location>
</feature>
<comment type="subcellular location">
    <subcellularLocation>
        <location evidence="2">Nucleus</location>
    </subcellularLocation>
</comment>
<evidence type="ECO:0000259" key="8">
    <source>
        <dbReference type="Pfam" id="PF13359"/>
    </source>
</evidence>
<keyword evidence="10" id="KW-1185">Reference proteome</keyword>
<evidence type="ECO:0000256" key="3">
    <source>
        <dbReference type="ARBA" id="ARBA00006958"/>
    </source>
</evidence>
<feature type="non-terminal residue" evidence="9">
    <location>
        <position position="141"/>
    </location>
</feature>
<comment type="similarity">
    <text evidence="3">Belongs to the HARBI1 family.</text>
</comment>
<evidence type="ECO:0000256" key="5">
    <source>
        <dbReference type="ARBA" id="ARBA00022723"/>
    </source>
</evidence>
<evidence type="ECO:0000256" key="1">
    <source>
        <dbReference type="ARBA" id="ARBA00001968"/>
    </source>
</evidence>
<dbReference type="Proteomes" id="UP001159363">
    <property type="component" value="Chromosome 1"/>
</dbReference>
<evidence type="ECO:0000256" key="2">
    <source>
        <dbReference type="ARBA" id="ARBA00004123"/>
    </source>
</evidence>
<dbReference type="PANTHER" id="PTHR22930">
    <property type="match status" value="1"/>
</dbReference>
<organism evidence="9 10">
    <name type="scientific">Dryococelus australis</name>
    <dbReference type="NCBI Taxonomy" id="614101"/>
    <lineage>
        <taxon>Eukaryota</taxon>
        <taxon>Metazoa</taxon>
        <taxon>Ecdysozoa</taxon>
        <taxon>Arthropoda</taxon>
        <taxon>Hexapoda</taxon>
        <taxon>Insecta</taxon>
        <taxon>Pterygota</taxon>
        <taxon>Neoptera</taxon>
        <taxon>Polyneoptera</taxon>
        <taxon>Phasmatodea</taxon>
        <taxon>Verophasmatodea</taxon>
        <taxon>Anareolatae</taxon>
        <taxon>Phasmatidae</taxon>
        <taxon>Eurycanthinae</taxon>
        <taxon>Dryococelus</taxon>
    </lineage>
</organism>
<comment type="caution">
    <text evidence="9">The sequence shown here is derived from an EMBL/GenBank/DDBJ whole genome shotgun (WGS) entry which is preliminary data.</text>
</comment>
<reference evidence="9 10" key="1">
    <citation type="submission" date="2023-02" db="EMBL/GenBank/DDBJ databases">
        <title>LHISI_Scaffold_Assembly.</title>
        <authorList>
            <person name="Stuart O.P."/>
            <person name="Cleave R."/>
            <person name="Magrath M.J.L."/>
            <person name="Mikheyev A.S."/>
        </authorList>
    </citation>
    <scope>NUCLEOTIDE SEQUENCE [LARGE SCALE GENOMIC DNA]</scope>
    <source>
        <strain evidence="9">Daus_M_001</strain>
        <tissue evidence="9">Leg muscle</tissue>
    </source>
</reference>
<evidence type="ECO:0000256" key="7">
    <source>
        <dbReference type="ARBA" id="ARBA00023242"/>
    </source>
</evidence>
<gene>
    <name evidence="9" type="ORF">PR048_002839</name>
</gene>
<accession>A0ABQ9ILG6</accession>
<keyword evidence="6" id="KW-0378">Hydrolase</keyword>
<name>A0ABQ9ILG6_9NEOP</name>
<keyword evidence="7" id="KW-0539">Nucleus</keyword>
<dbReference type="Pfam" id="PF13359">
    <property type="entry name" value="DDE_Tnp_4"/>
    <property type="match status" value="1"/>
</dbReference>
<keyword evidence="4" id="KW-0540">Nuclease</keyword>
<dbReference type="InterPro" id="IPR027806">
    <property type="entry name" value="HARBI1_dom"/>
</dbReference>
<evidence type="ECO:0000313" key="9">
    <source>
        <dbReference type="EMBL" id="KAJ8897492.1"/>
    </source>
</evidence>
<evidence type="ECO:0000256" key="4">
    <source>
        <dbReference type="ARBA" id="ARBA00022722"/>
    </source>
</evidence>
<dbReference type="EMBL" id="JARBHB010000001">
    <property type="protein sequence ID" value="KAJ8897492.1"/>
    <property type="molecule type" value="Genomic_DNA"/>
</dbReference>
<dbReference type="PANTHER" id="PTHR22930:SF289">
    <property type="entry name" value="DDE TNP4 DOMAIN-CONTAINING PROTEIN-RELATED"/>
    <property type="match status" value="1"/>
</dbReference>
<comment type="cofactor">
    <cofactor evidence="1">
        <name>a divalent metal cation</name>
        <dbReference type="ChEBI" id="CHEBI:60240"/>
    </cofactor>
</comment>
<evidence type="ECO:0000313" key="10">
    <source>
        <dbReference type="Proteomes" id="UP001159363"/>
    </source>
</evidence>
<proteinExistence type="inferred from homology"/>
<sequence>MDIVCRWPGSTHDSRISHNSSVKIKFEDRRLKGILLGDRGTPSYPICIHPFKNMLFTQMQKEGTNILFMYNRAHKRTINLVERLFGVWKQRFPCLRLILRNRVRTTAAIIVACAVLHNIGMRHIDHVDGILLEVMHLFCSV</sequence>